<evidence type="ECO:0000256" key="10">
    <source>
        <dbReference type="ARBA" id="ARBA00023136"/>
    </source>
</evidence>
<keyword evidence="7" id="KW-0862">Zinc</keyword>
<proteinExistence type="predicted"/>
<keyword evidence="10 12" id="KW-0472">Membrane</keyword>
<dbReference type="GO" id="GO:0004222">
    <property type="term" value="F:metalloendopeptidase activity"/>
    <property type="evidence" value="ECO:0007669"/>
    <property type="project" value="InterPro"/>
</dbReference>
<feature type="compositionally biased region" description="Pro residues" evidence="11">
    <location>
        <begin position="14"/>
        <end position="24"/>
    </location>
</feature>
<dbReference type="InterPro" id="IPR001915">
    <property type="entry name" value="Peptidase_M48"/>
</dbReference>
<evidence type="ECO:0000256" key="6">
    <source>
        <dbReference type="ARBA" id="ARBA00022801"/>
    </source>
</evidence>
<evidence type="ECO:0000256" key="11">
    <source>
        <dbReference type="SAM" id="MobiDB-lite"/>
    </source>
</evidence>
<feature type="domain" description="Peptidase M48" evidence="13">
    <location>
        <begin position="138"/>
        <end position="213"/>
    </location>
</feature>
<sequence length="452" mass="48813">MQPPVPPTISESPSPTPSDAPPSRPRMFNGATIHGIRGIRELRHPAEIPLMIATSVATGLAYLLWIALLIWLSAVPEPTGPGAQVRDFFLDQEGSGMQFLLLVPAIPIVLWVGRAMLYAKLRATAVQMSPTQFPEGYRMVVEAARKFGMRRVPDAYVVMGNGRINAYSAGHGFRRFVAVHSDMFEIGGQVRDPEALRFVIGHEVGHLAAGHISLLRLLFVTLGQNVPLLGKALIRSQEYTADNHGYAYAPEGVPGVMGVLSGGKYLGAEVNTHALADRATREKGLWLHLSVWQSTHPVITWRAHALRDRSRPGRIMIRPPESTAWFPPSAPSGYQRSDSWPTPEQVLSVLDSTTTSVPSEEQFGRYPGVAYEIPRNELRWASPVPVSVRSEPAGQAAFEGGQPTPAPAEAQHLESYGYTPSAGREGGLAGDSSAAPSAPPAAEDRGGWPGQA</sequence>
<keyword evidence="4 12" id="KW-0812">Transmembrane</keyword>
<dbReference type="InterPro" id="IPR050083">
    <property type="entry name" value="HtpX_protease"/>
</dbReference>
<evidence type="ECO:0000313" key="15">
    <source>
        <dbReference type="Proteomes" id="UP000007814"/>
    </source>
</evidence>
<keyword evidence="5" id="KW-0479">Metal-binding</keyword>
<dbReference type="AlphaFoldDB" id="J2ZSI8"/>
<comment type="cofactor">
    <cofactor evidence="1">
        <name>Zn(2+)</name>
        <dbReference type="ChEBI" id="CHEBI:29105"/>
    </cofactor>
</comment>
<evidence type="ECO:0000256" key="9">
    <source>
        <dbReference type="ARBA" id="ARBA00023049"/>
    </source>
</evidence>
<evidence type="ECO:0000256" key="12">
    <source>
        <dbReference type="SAM" id="Phobius"/>
    </source>
</evidence>
<keyword evidence="9" id="KW-0482">Metalloprotease</keyword>
<evidence type="ECO:0000256" key="7">
    <source>
        <dbReference type="ARBA" id="ARBA00022833"/>
    </source>
</evidence>
<keyword evidence="6" id="KW-0378">Hydrolase</keyword>
<evidence type="ECO:0000256" key="3">
    <source>
        <dbReference type="ARBA" id="ARBA00022670"/>
    </source>
</evidence>
<evidence type="ECO:0000256" key="8">
    <source>
        <dbReference type="ARBA" id="ARBA00022989"/>
    </source>
</evidence>
<gene>
    <name evidence="14" type="ORF">HMPREF1129_0247</name>
</gene>
<evidence type="ECO:0000256" key="1">
    <source>
        <dbReference type="ARBA" id="ARBA00001947"/>
    </source>
</evidence>
<dbReference type="PANTHER" id="PTHR43221">
    <property type="entry name" value="PROTEASE HTPX"/>
    <property type="match status" value="1"/>
</dbReference>
<feature type="region of interest" description="Disordered" evidence="11">
    <location>
        <begin position="318"/>
        <end position="341"/>
    </location>
</feature>
<evidence type="ECO:0000259" key="13">
    <source>
        <dbReference type="Pfam" id="PF01435"/>
    </source>
</evidence>
<dbReference type="Proteomes" id="UP000007814">
    <property type="component" value="Unassembled WGS sequence"/>
</dbReference>
<dbReference type="GO" id="GO:0046872">
    <property type="term" value="F:metal ion binding"/>
    <property type="evidence" value="ECO:0007669"/>
    <property type="project" value="UniProtKB-KW"/>
</dbReference>
<dbReference type="PANTHER" id="PTHR43221:SF2">
    <property type="entry name" value="PROTEASE HTPX HOMOLOG"/>
    <property type="match status" value="1"/>
</dbReference>
<protein>
    <submittedName>
        <fullName evidence="14">Peptidase, M48 domain protein</fullName>
    </submittedName>
</protein>
<evidence type="ECO:0000256" key="4">
    <source>
        <dbReference type="ARBA" id="ARBA00022692"/>
    </source>
</evidence>
<keyword evidence="2" id="KW-1003">Cell membrane</keyword>
<keyword evidence="3" id="KW-0645">Protease</keyword>
<comment type="caution">
    <text evidence="14">The sequence shown here is derived from an EMBL/GenBank/DDBJ whole genome shotgun (WGS) entry which is preliminary data.</text>
</comment>
<dbReference type="eggNOG" id="COG0501">
    <property type="taxonomic scope" value="Bacteria"/>
</dbReference>
<feature type="domain" description="Peptidase M48" evidence="13">
    <location>
        <begin position="224"/>
        <end position="309"/>
    </location>
</feature>
<dbReference type="CDD" id="cd07325">
    <property type="entry name" value="M48_Ste24p_like"/>
    <property type="match status" value="1"/>
</dbReference>
<feature type="compositionally biased region" description="Polar residues" evidence="11">
    <location>
        <begin position="332"/>
        <end position="341"/>
    </location>
</feature>
<feature type="transmembrane region" description="Helical" evidence="12">
    <location>
        <begin position="94"/>
        <end position="112"/>
    </location>
</feature>
<organism evidence="14 15">
    <name type="scientific">Actinomyces naeslundii (strain ATCC 12104 / DSM 43013 / CCUG 2238 / JCM 8349 / NCTC 10301 / Howell 279)</name>
    <dbReference type="NCBI Taxonomy" id="1115803"/>
    <lineage>
        <taxon>Bacteria</taxon>
        <taxon>Bacillati</taxon>
        <taxon>Actinomycetota</taxon>
        <taxon>Actinomycetes</taxon>
        <taxon>Actinomycetales</taxon>
        <taxon>Actinomycetaceae</taxon>
        <taxon>Actinomyces</taxon>
    </lineage>
</organism>
<name>J2ZSI8_ACTNH</name>
<dbReference type="PATRIC" id="fig|1115803.3.peg.706"/>
<evidence type="ECO:0000256" key="2">
    <source>
        <dbReference type="ARBA" id="ARBA00022475"/>
    </source>
</evidence>
<dbReference type="Pfam" id="PF01435">
    <property type="entry name" value="Peptidase_M48"/>
    <property type="match status" value="2"/>
</dbReference>
<accession>J2ZSI8</accession>
<feature type="transmembrane region" description="Helical" evidence="12">
    <location>
        <begin position="50"/>
        <end position="74"/>
    </location>
</feature>
<evidence type="ECO:0000313" key="14">
    <source>
        <dbReference type="EMBL" id="EJN85540.1"/>
    </source>
</evidence>
<dbReference type="Gene3D" id="3.30.2010.10">
    <property type="entry name" value="Metalloproteases ('zincins'), catalytic domain"/>
    <property type="match status" value="1"/>
</dbReference>
<evidence type="ECO:0000256" key="5">
    <source>
        <dbReference type="ARBA" id="ARBA00022723"/>
    </source>
</evidence>
<reference evidence="14 15" key="1">
    <citation type="submission" date="2012-07" db="EMBL/GenBank/DDBJ databases">
        <authorList>
            <person name="Durkin A.S."/>
            <person name="McCorrison J."/>
            <person name="Torralba M."/>
            <person name="Gillis M."/>
            <person name="Methe B."/>
            <person name="Sutton G."/>
            <person name="Nelson K.E."/>
        </authorList>
    </citation>
    <scope>NUCLEOTIDE SEQUENCE [LARGE SCALE GENOMIC DNA]</scope>
    <source>
        <strain evidence="15">ATCC 12104 / DSM 43013 / CCUG 2238 / JCM 8349 / NCTC 10301 / Howell 279</strain>
    </source>
</reference>
<feature type="region of interest" description="Disordered" evidence="11">
    <location>
        <begin position="1"/>
        <end position="26"/>
    </location>
</feature>
<keyword evidence="8 12" id="KW-1133">Transmembrane helix</keyword>
<dbReference type="GO" id="GO:0006508">
    <property type="term" value="P:proteolysis"/>
    <property type="evidence" value="ECO:0007669"/>
    <property type="project" value="UniProtKB-KW"/>
</dbReference>
<dbReference type="EMBL" id="ALJK01000060">
    <property type="protein sequence ID" value="EJN85540.1"/>
    <property type="molecule type" value="Genomic_DNA"/>
</dbReference>
<feature type="region of interest" description="Disordered" evidence="11">
    <location>
        <begin position="394"/>
        <end position="452"/>
    </location>
</feature>